<keyword evidence="3" id="KW-1185">Reference proteome</keyword>
<feature type="region of interest" description="Disordered" evidence="1">
    <location>
        <begin position="122"/>
        <end position="171"/>
    </location>
</feature>
<evidence type="ECO:0000256" key="1">
    <source>
        <dbReference type="SAM" id="MobiDB-lite"/>
    </source>
</evidence>
<accession>A0AAV7LF88</accession>
<sequence>MVYYAEEDEYDQDLPEITDEHNMEERLVEALGYHVQDSVNQALIKALKPFTQPLVRFGHRELRGRSLPETDFQLRQSFDVGFAQRASKGSALSAEILAHMAAPVIKDHKYGSFPALEVPETNMESSFQTEGNPLSISPSSGSDRDQDEPNPSGKHKSKSHNTQEGDQAPHNLSFDLENTIRPRSTEWIPCAEVAHYVEDRIRKGFDRDVRKTKVPDPSYDVGGGRKFVFLRTEGQSTVSATEFQFFREIPVPRSQVFV</sequence>
<proteinExistence type="predicted"/>
<feature type="compositionally biased region" description="Polar residues" evidence="1">
    <location>
        <begin position="122"/>
        <end position="141"/>
    </location>
</feature>
<reference evidence="2" key="1">
    <citation type="journal article" date="2022" name="bioRxiv">
        <title>Sequencing and chromosome-scale assembly of the giantPleurodeles waltlgenome.</title>
        <authorList>
            <person name="Brown T."/>
            <person name="Elewa A."/>
            <person name="Iarovenko S."/>
            <person name="Subramanian E."/>
            <person name="Araus A.J."/>
            <person name="Petzold A."/>
            <person name="Susuki M."/>
            <person name="Suzuki K.-i.T."/>
            <person name="Hayashi T."/>
            <person name="Toyoda A."/>
            <person name="Oliveira C."/>
            <person name="Osipova E."/>
            <person name="Leigh N.D."/>
            <person name="Simon A."/>
            <person name="Yun M.H."/>
        </authorList>
    </citation>
    <scope>NUCLEOTIDE SEQUENCE</scope>
    <source>
        <strain evidence="2">20211129_DDA</strain>
        <tissue evidence="2">Liver</tissue>
    </source>
</reference>
<comment type="caution">
    <text evidence="2">The sequence shown here is derived from an EMBL/GenBank/DDBJ whole genome shotgun (WGS) entry which is preliminary data.</text>
</comment>
<dbReference type="Proteomes" id="UP001066276">
    <property type="component" value="Chromosome 11"/>
</dbReference>
<dbReference type="AlphaFoldDB" id="A0AAV7LF88"/>
<evidence type="ECO:0000313" key="3">
    <source>
        <dbReference type="Proteomes" id="UP001066276"/>
    </source>
</evidence>
<name>A0AAV7LF88_PLEWA</name>
<protein>
    <submittedName>
        <fullName evidence="2">Uncharacterized protein</fullName>
    </submittedName>
</protein>
<organism evidence="2 3">
    <name type="scientific">Pleurodeles waltl</name>
    <name type="common">Iberian ribbed newt</name>
    <dbReference type="NCBI Taxonomy" id="8319"/>
    <lineage>
        <taxon>Eukaryota</taxon>
        <taxon>Metazoa</taxon>
        <taxon>Chordata</taxon>
        <taxon>Craniata</taxon>
        <taxon>Vertebrata</taxon>
        <taxon>Euteleostomi</taxon>
        <taxon>Amphibia</taxon>
        <taxon>Batrachia</taxon>
        <taxon>Caudata</taxon>
        <taxon>Salamandroidea</taxon>
        <taxon>Salamandridae</taxon>
        <taxon>Pleurodelinae</taxon>
        <taxon>Pleurodeles</taxon>
    </lineage>
</organism>
<dbReference type="EMBL" id="JANPWB010000015">
    <property type="protein sequence ID" value="KAJ1089159.1"/>
    <property type="molecule type" value="Genomic_DNA"/>
</dbReference>
<evidence type="ECO:0000313" key="2">
    <source>
        <dbReference type="EMBL" id="KAJ1089159.1"/>
    </source>
</evidence>
<gene>
    <name evidence="2" type="ORF">NDU88_002310</name>
</gene>